<gene>
    <name evidence="2" type="ORF">ACFS6H_16675</name>
</gene>
<comment type="caution">
    <text evidence="2">The sequence shown here is derived from an EMBL/GenBank/DDBJ whole genome shotgun (WGS) entry which is preliminary data.</text>
</comment>
<proteinExistence type="predicted"/>
<protein>
    <submittedName>
        <fullName evidence="2">Uncharacterized protein</fullName>
    </submittedName>
</protein>
<keyword evidence="1" id="KW-0472">Membrane</keyword>
<reference evidence="3" key="1">
    <citation type="journal article" date="2019" name="Int. J. Syst. Evol. Microbiol.">
        <title>The Global Catalogue of Microorganisms (GCM) 10K type strain sequencing project: providing services to taxonomists for standard genome sequencing and annotation.</title>
        <authorList>
            <consortium name="The Broad Institute Genomics Platform"/>
            <consortium name="The Broad Institute Genome Sequencing Center for Infectious Disease"/>
            <person name="Wu L."/>
            <person name="Ma J."/>
        </authorList>
    </citation>
    <scope>NUCLEOTIDE SEQUENCE [LARGE SCALE GENOMIC DNA]</scope>
    <source>
        <strain evidence="3">KCTC 23299</strain>
    </source>
</reference>
<keyword evidence="1" id="KW-0812">Transmembrane</keyword>
<keyword evidence="1" id="KW-1133">Transmembrane helix</keyword>
<evidence type="ECO:0000313" key="2">
    <source>
        <dbReference type="EMBL" id="MFD2921363.1"/>
    </source>
</evidence>
<dbReference type="EMBL" id="JBHUOZ010000003">
    <property type="protein sequence ID" value="MFD2921363.1"/>
    <property type="molecule type" value="Genomic_DNA"/>
</dbReference>
<dbReference type="RefSeq" id="WP_386101517.1">
    <property type="nucleotide sequence ID" value="NZ_JBHUOZ010000003.1"/>
</dbReference>
<sequence>MNRNDIRKGVRIYSQKPLQAQITLTTVTQKNKPNKKKISPSLISGISNFCMVVLTFLSLLYSIRAFDISTKTIEQTDKDRARQDTQFYLLNTPIIAVTYFGWNNFLSNNDQSSKISIQNFGTFPARIISVKRAILLSDTMPSPNEIDKVMSLEKELPFNLLIAKNEGFQDLNLSFDKEKKMSLLMI</sequence>
<keyword evidence="3" id="KW-1185">Reference proteome</keyword>
<organism evidence="2 3">
    <name type="scientific">Terrimonas rubra</name>
    <dbReference type="NCBI Taxonomy" id="1035890"/>
    <lineage>
        <taxon>Bacteria</taxon>
        <taxon>Pseudomonadati</taxon>
        <taxon>Bacteroidota</taxon>
        <taxon>Chitinophagia</taxon>
        <taxon>Chitinophagales</taxon>
        <taxon>Chitinophagaceae</taxon>
        <taxon>Terrimonas</taxon>
    </lineage>
</organism>
<dbReference type="Proteomes" id="UP001597511">
    <property type="component" value="Unassembled WGS sequence"/>
</dbReference>
<name>A0ABW6AAX2_9BACT</name>
<feature type="transmembrane region" description="Helical" evidence="1">
    <location>
        <begin position="42"/>
        <end position="63"/>
    </location>
</feature>
<evidence type="ECO:0000256" key="1">
    <source>
        <dbReference type="SAM" id="Phobius"/>
    </source>
</evidence>
<accession>A0ABW6AAX2</accession>
<evidence type="ECO:0000313" key="3">
    <source>
        <dbReference type="Proteomes" id="UP001597511"/>
    </source>
</evidence>